<evidence type="ECO:0000256" key="4">
    <source>
        <dbReference type="ARBA" id="ARBA00022723"/>
    </source>
</evidence>
<name>A0A2P6SML0_ROSCH</name>
<sequence length="137" mass="15715">MMCKHLDVQEKIAQEVREVTGLNNNSSADEVAANLTEEALNKMQYLHAALNETLRLYPTVSMNARICFSDDTWLDGDSVKKGQLVIYQPYSMGRMKFIWGDDAEEFRPERWIDENGNFQEEIPFKFLAFNASPGICL</sequence>
<evidence type="ECO:0000256" key="1">
    <source>
        <dbReference type="ARBA" id="ARBA00001971"/>
    </source>
</evidence>
<protein>
    <submittedName>
        <fullName evidence="8">Putative abieta-7,13-dien-18-ol hydroxylase</fullName>
        <ecNumber evidence="8">1.14.14.145</ecNumber>
    </submittedName>
</protein>
<evidence type="ECO:0000256" key="7">
    <source>
        <dbReference type="ARBA" id="ARBA00023033"/>
    </source>
</evidence>
<proteinExistence type="inferred from homology"/>
<gene>
    <name evidence="8" type="ORF">RchiOBHm_Chr1g0375531</name>
</gene>
<comment type="cofactor">
    <cofactor evidence="1">
        <name>heme</name>
        <dbReference type="ChEBI" id="CHEBI:30413"/>
    </cofactor>
</comment>
<keyword evidence="9" id="KW-1185">Reference proteome</keyword>
<comment type="similarity">
    <text evidence="2">Belongs to the cytochrome P450 family.</text>
</comment>
<dbReference type="GO" id="GO:0036204">
    <property type="term" value="F:abieta-7,13-dien-18-ol hydroxylase activity"/>
    <property type="evidence" value="ECO:0007669"/>
    <property type="project" value="UniProtKB-EC"/>
</dbReference>
<dbReference type="Gramene" id="PRQ59924">
    <property type="protein sequence ID" value="PRQ59924"/>
    <property type="gene ID" value="RchiOBHm_Chr1g0375531"/>
</dbReference>
<dbReference type="AlphaFoldDB" id="A0A2P6SML0"/>
<evidence type="ECO:0000256" key="3">
    <source>
        <dbReference type="ARBA" id="ARBA00022617"/>
    </source>
</evidence>
<dbReference type="InterPro" id="IPR036396">
    <property type="entry name" value="Cyt_P450_sf"/>
</dbReference>
<dbReference type="PANTHER" id="PTHR24296">
    <property type="entry name" value="CYTOCHROME P450"/>
    <property type="match status" value="1"/>
</dbReference>
<reference evidence="8 9" key="1">
    <citation type="journal article" date="2018" name="Nat. Genet.">
        <title>The Rosa genome provides new insights in the design of modern roses.</title>
        <authorList>
            <person name="Bendahmane M."/>
        </authorList>
    </citation>
    <scope>NUCLEOTIDE SEQUENCE [LARGE SCALE GENOMIC DNA]</scope>
    <source>
        <strain evidence="9">cv. Old Blush</strain>
    </source>
</reference>
<accession>A0A2P6SML0</accession>
<keyword evidence="7" id="KW-0503">Monooxygenase</keyword>
<dbReference type="InterPro" id="IPR001128">
    <property type="entry name" value="Cyt_P450"/>
</dbReference>
<dbReference type="EMBL" id="PDCK01000039">
    <property type="protein sequence ID" value="PRQ59924.1"/>
    <property type="molecule type" value="Genomic_DNA"/>
</dbReference>
<dbReference type="GO" id="GO:0020037">
    <property type="term" value="F:heme binding"/>
    <property type="evidence" value="ECO:0007669"/>
    <property type="project" value="InterPro"/>
</dbReference>
<keyword evidence="5 8" id="KW-0560">Oxidoreductase</keyword>
<evidence type="ECO:0000256" key="6">
    <source>
        <dbReference type="ARBA" id="ARBA00023004"/>
    </source>
</evidence>
<dbReference type="EC" id="1.14.14.145" evidence="8"/>
<dbReference type="GO" id="GO:0005506">
    <property type="term" value="F:iron ion binding"/>
    <property type="evidence" value="ECO:0007669"/>
    <property type="project" value="InterPro"/>
</dbReference>
<dbReference type="PRINTS" id="PR00385">
    <property type="entry name" value="P450"/>
</dbReference>
<dbReference type="Pfam" id="PF00067">
    <property type="entry name" value="p450"/>
    <property type="match status" value="1"/>
</dbReference>
<dbReference type="Gene3D" id="1.10.630.10">
    <property type="entry name" value="Cytochrome P450"/>
    <property type="match status" value="1"/>
</dbReference>
<dbReference type="SUPFAM" id="SSF48264">
    <property type="entry name" value="Cytochrome P450"/>
    <property type="match status" value="1"/>
</dbReference>
<evidence type="ECO:0000313" key="9">
    <source>
        <dbReference type="Proteomes" id="UP000238479"/>
    </source>
</evidence>
<dbReference type="Proteomes" id="UP000238479">
    <property type="component" value="Chromosome 1"/>
</dbReference>
<comment type="caution">
    <text evidence="8">The sequence shown here is derived from an EMBL/GenBank/DDBJ whole genome shotgun (WGS) entry which is preliminary data.</text>
</comment>
<evidence type="ECO:0000313" key="8">
    <source>
        <dbReference type="EMBL" id="PRQ59924.1"/>
    </source>
</evidence>
<evidence type="ECO:0000256" key="2">
    <source>
        <dbReference type="ARBA" id="ARBA00010617"/>
    </source>
</evidence>
<organism evidence="8 9">
    <name type="scientific">Rosa chinensis</name>
    <name type="common">China rose</name>
    <dbReference type="NCBI Taxonomy" id="74649"/>
    <lineage>
        <taxon>Eukaryota</taxon>
        <taxon>Viridiplantae</taxon>
        <taxon>Streptophyta</taxon>
        <taxon>Embryophyta</taxon>
        <taxon>Tracheophyta</taxon>
        <taxon>Spermatophyta</taxon>
        <taxon>Magnoliopsida</taxon>
        <taxon>eudicotyledons</taxon>
        <taxon>Gunneridae</taxon>
        <taxon>Pentapetalae</taxon>
        <taxon>rosids</taxon>
        <taxon>fabids</taxon>
        <taxon>Rosales</taxon>
        <taxon>Rosaceae</taxon>
        <taxon>Rosoideae</taxon>
        <taxon>Rosoideae incertae sedis</taxon>
        <taxon>Rosa</taxon>
    </lineage>
</organism>
<keyword evidence="4" id="KW-0479">Metal-binding</keyword>
<keyword evidence="3" id="KW-0349">Heme</keyword>
<keyword evidence="6" id="KW-0408">Iron</keyword>
<dbReference type="OMA" id="NASPGIC"/>
<evidence type="ECO:0000256" key="5">
    <source>
        <dbReference type="ARBA" id="ARBA00023002"/>
    </source>
</evidence>